<dbReference type="EMBL" id="JYIU01000045">
    <property type="protein sequence ID" value="KJL19306.1"/>
    <property type="molecule type" value="Genomic_DNA"/>
</dbReference>
<evidence type="ECO:0000313" key="2">
    <source>
        <dbReference type="EMBL" id="KJL19306.1"/>
    </source>
</evidence>
<dbReference type="GO" id="GO:0004725">
    <property type="term" value="F:protein tyrosine phosphatase activity"/>
    <property type="evidence" value="ECO:0007669"/>
    <property type="project" value="UniProtKB-EC"/>
</dbReference>
<proteinExistence type="predicted"/>
<dbReference type="InterPro" id="IPR023485">
    <property type="entry name" value="Ptyr_pPase"/>
</dbReference>
<dbReference type="SUPFAM" id="SSF52788">
    <property type="entry name" value="Phosphotyrosine protein phosphatases I"/>
    <property type="match status" value="1"/>
</dbReference>
<organism evidence="2 3">
    <name type="scientific">Microbacterium foliorum</name>
    <dbReference type="NCBI Taxonomy" id="104336"/>
    <lineage>
        <taxon>Bacteria</taxon>
        <taxon>Bacillati</taxon>
        <taxon>Actinomycetota</taxon>
        <taxon>Actinomycetes</taxon>
        <taxon>Micrococcales</taxon>
        <taxon>Microbacteriaceae</taxon>
        <taxon>Microbacterium</taxon>
    </lineage>
</organism>
<comment type="caution">
    <text evidence="2">The sequence shown here is derived from an EMBL/GenBank/DDBJ whole genome shotgun (WGS) entry which is preliminary data.</text>
</comment>
<name>A0A0F0KJ72_9MICO</name>
<feature type="domain" description="Phosphotyrosine protein phosphatase I" evidence="1">
    <location>
        <begin position="4"/>
        <end position="115"/>
    </location>
</feature>
<dbReference type="EC" id="3.1.3.48" evidence="2"/>
<accession>A0A0F0KJ72</accession>
<protein>
    <submittedName>
        <fullName evidence="2">Low molecular weight protein-tyrosine-phosphatase PtpB</fullName>
        <ecNumber evidence="2">3.1.3.48</ecNumber>
    </submittedName>
</protein>
<dbReference type="AlphaFoldDB" id="A0A0F0KJ72"/>
<evidence type="ECO:0000313" key="3">
    <source>
        <dbReference type="Proteomes" id="UP000033572"/>
    </source>
</evidence>
<dbReference type="Proteomes" id="UP000033572">
    <property type="component" value="Unassembled WGS sequence"/>
</dbReference>
<dbReference type="InterPro" id="IPR036196">
    <property type="entry name" value="Ptyr_pPase_sf"/>
</dbReference>
<evidence type="ECO:0000259" key="1">
    <source>
        <dbReference type="Pfam" id="PF01451"/>
    </source>
</evidence>
<dbReference type="RefSeq" id="WP_052677801.1">
    <property type="nucleotide sequence ID" value="NZ_JYIU01000045.1"/>
</dbReference>
<gene>
    <name evidence="2" type="primary">ptpB</name>
    <name evidence="2" type="ORF">RN50_02591</name>
</gene>
<keyword evidence="2" id="KW-0378">Hydrolase</keyword>
<dbReference type="Gene3D" id="3.40.50.2300">
    <property type="match status" value="1"/>
</dbReference>
<sequence length="209" mass="22395">MSGILTVCDANVCRSVAAELLLTEQFSRHLAAAGIQVQSRGAQALPAHSACRLVEDLRDDEAWRSRARKHQSAQLDVAAIEEADLILTATISTRASVVSLVPSARRRVFTLREAVSSASGFIPSTGAAGDDLVRDFTAHLDSRRGLQSLPTTRGSRWRRASHPFDIADGHTGGHRAHVEAVAQVEKAVSQLVGAMTADPTLPFLAGDRR</sequence>
<reference evidence="2 3" key="1">
    <citation type="submission" date="2015-02" db="EMBL/GenBank/DDBJ databases">
        <title>Draft genome sequences of ten Microbacterium spp. with emphasis on heavy metal contaminated environments.</title>
        <authorList>
            <person name="Corretto E."/>
        </authorList>
    </citation>
    <scope>NUCLEOTIDE SEQUENCE [LARGE SCALE GENOMIC DNA]</scope>
    <source>
        <strain evidence="2 3">DSM 12966</strain>
    </source>
</reference>
<dbReference type="Pfam" id="PF01451">
    <property type="entry name" value="LMWPc"/>
    <property type="match status" value="1"/>
</dbReference>
<keyword evidence="3" id="KW-1185">Reference proteome</keyword>
<dbReference type="PATRIC" id="fig|104336.4.peg.2636"/>